<gene>
    <name evidence="2" type="ORF">FHR34_005310</name>
</gene>
<feature type="transmembrane region" description="Helical" evidence="1">
    <location>
        <begin position="120"/>
        <end position="142"/>
    </location>
</feature>
<feature type="transmembrane region" description="Helical" evidence="1">
    <location>
        <begin position="88"/>
        <end position="111"/>
    </location>
</feature>
<organism evidence="2 3">
    <name type="scientific">Kitasatospora kifunensis</name>
    <name type="common">Streptomyces kifunensis</name>
    <dbReference type="NCBI Taxonomy" id="58351"/>
    <lineage>
        <taxon>Bacteria</taxon>
        <taxon>Bacillati</taxon>
        <taxon>Actinomycetota</taxon>
        <taxon>Actinomycetes</taxon>
        <taxon>Kitasatosporales</taxon>
        <taxon>Streptomycetaceae</taxon>
        <taxon>Kitasatospora</taxon>
    </lineage>
</organism>
<feature type="transmembrane region" description="Helical" evidence="1">
    <location>
        <begin position="208"/>
        <end position="225"/>
    </location>
</feature>
<feature type="transmembrane region" description="Helical" evidence="1">
    <location>
        <begin position="154"/>
        <end position="174"/>
    </location>
</feature>
<keyword evidence="1" id="KW-0812">Transmembrane</keyword>
<dbReference type="PANTHER" id="PTHR37314">
    <property type="entry name" value="SLR0142 PROTEIN"/>
    <property type="match status" value="1"/>
</dbReference>
<dbReference type="Pfam" id="PF06912">
    <property type="entry name" value="DUF1275"/>
    <property type="match status" value="1"/>
</dbReference>
<keyword evidence="1" id="KW-1133">Transmembrane helix</keyword>
<evidence type="ECO:0000313" key="3">
    <source>
        <dbReference type="Proteomes" id="UP000540506"/>
    </source>
</evidence>
<proteinExistence type="predicted"/>
<sequence length="266" mass="26646">MPAAAPVAPDAPSPAVRTVPAALRDAYRTVLPGAGAAQGPLPPLLLALTVVTGLVDAFSYLTLGHVFVANMTGNVVFLALTLGGAPGFSLGASLLALAAFVAGAFAGGLLVHRVRRHRGWVLLAAVLLEAVLVLGALATARLSATPFPTPERQLLIILLGLAMGLQNAVARALAVPDLTTTVLTLTITGIAADSRAAGGAGSRIGRRLLSAAAMFVGVLAGALALRHGANAVPLLLAGLLLLATGLGTGAAVRRADRTGAAWAQRR</sequence>
<evidence type="ECO:0000313" key="2">
    <source>
        <dbReference type="EMBL" id="MBB4926317.1"/>
    </source>
</evidence>
<keyword evidence="1" id="KW-0472">Membrane</keyword>
<dbReference type="PANTHER" id="PTHR37314:SF4">
    <property type="entry name" value="UPF0700 TRANSMEMBRANE PROTEIN YOAK"/>
    <property type="match status" value="1"/>
</dbReference>
<reference evidence="2 3" key="1">
    <citation type="submission" date="2020-08" db="EMBL/GenBank/DDBJ databases">
        <title>Sequencing the genomes of 1000 actinobacteria strains.</title>
        <authorList>
            <person name="Klenk H.-P."/>
        </authorList>
    </citation>
    <scope>NUCLEOTIDE SEQUENCE [LARGE SCALE GENOMIC DNA]</scope>
    <source>
        <strain evidence="2 3">DSM 41654</strain>
    </source>
</reference>
<feature type="transmembrane region" description="Helical" evidence="1">
    <location>
        <begin position="44"/>
        <end position="68"/>
    </location>
</feature>
<feature type="transmembrane region" description="Helical" evidence="1">
    <location>
        <begin position="231"/>
        <end position="252"/>
    </location>
</feature>
<dbReference type="InterPro" id="IPR010699">
    <property type="entry name" value="DUF1275"/>
</dbReference>
<accession>A0A7W7R6I9</accession>
<evidence type="ECO:0000256" key="1">
    <source>
        <dbReference type="SAM" id="Phobius"/>
    </source>
</evidence>
<dbReference type="EMBL" id="JACHJV010000001">
    <property type="protein sequence ID" value="MBB4926317.1"/>
    <property type="molecule type" value="Genomic_DNA"/>
</dbReference>
<keyword evidence="3" id="KW-1185">Reference proteome</keyword>
<dbReference type="Proteomes" id="UP000540506">
    <property type="component" value="Unassembled WGS sequence"/>
</dbReference>
<protein>
    <submittedName>
        <fullName evidence="2">Uncharacterized membrane protein YoaK (UPF0700 family)</fullName>
    </submittedName>
</protein>
<name>A0A7W7R6I9_KITKI</name>
<comment type="caution">
    <text evidence="2">The sequence shown here is derived from an EMBL/GenBank/DDBJ whole genome shotgun (WGS) entry which is preliminary data.</text>
</comment>
<dbReference type="AlphaFoldDB" id="A0A7W7R6I9"/>